<proteinExistence type="predicted"/>
<dbReference type="EMBL" id="CH474076">
    <property type="protein sequence ID" value="EDL87994.1"/>
    <property type="molecule type" value="Genomic_DNA"/>
</dbReference>
<accession>A6KNV2</accession>
<evidence type="ECO:0000313" key="4">
    <source>
        <dbReference type="EMBL" id="EDL87994.1"/>
    </source>
</evidence>
<feature type="region of interest" description="Disordered" evidence="1">
    <location>
        <begin position="14"/>
        <end position="44"/>
    </location>
</feature>
<name>A6KNV2_RAT</name>
<evidence type="ECO:0000256" key="2">
    <source>
        <dbReference type="SAM" id="Phobius"/>
    </source>
</evidence>
<reference evidence="3" key="2">
    <citation type="submission" date="2005-07" db="EMBL/GenBank/DDBJ databases">
        <authorList>
            <person name="Mural R.J."/>
            <person name="Li P.W."/>
            <person name="Adams M.D."/>
            <person name="Amanatides P.G."/>
            <person name="Baden-Tillson H."/>
            <person name="Barnstead M."/>
            <person name="Chin S.H."/>
            <person name="Dew I."/>
            <person name="Evans C.A."/>
            <person name="Ferriera S."/>
            <person name="Flanigan M."/>
            <person name="Fosler C."/>
            <person name="Glodek A."/>
            <person name="Gu Z."/>
            <person name="Holt R.A."/>
            <person name="Jennings D."/>
            <person name="Kraft C.L."/>
            <person name="Lu F."/>
            <person name="Nguyen T."/>
            <person name="Nusskern D.R."/>
            <person name="Pfannkoch C.M."/>
            <person name="Sitter C."/>
            <person name="Sutton G.G."/>
            <person name="Venter J.C."/>
            <person name="Wang Z."/>
            <person name="Woodage T."/>
            <person name="Zheng X.H."/>
            <person name="Zhong F."/>
        </authorList>
    </citation>
    <scope>NUCLEOTIDE SEQUENCE</scope>
    <source>
        <strain evidence="3">BN</strain>
        <strain evidence="5">BN, Sprague-Dawley</strain>
    </source>
</reference>
<dbReference type="AlphaFoldDB" id="A6KNV2"/>
<dbReference type="EMBL" id="CH474076">
    <property type="protein sequence ID" value="EDL87995.1"/>
    <property type="molecule type" value="Genomic_DNA"/>
</dbReference>
<evidence type="ECO:0000256" key="1">
    <source>
        <dbReference type="SAM" id="MobiDB-lite"/>
    </source>
</evidence>
<reference evidence="5" key="3">
    <citation type="submission" date="2005-09" db="EMBL/GenBank/DDBJ databases">
        <authorList>
            <person name="Mural R.J."/>
            <person name="Li P.W."/>
            <person name="Adams M.D."/>
            <person name="Amanatides P.G."/>
            <person name="Baden-Tillson H."/>
            <person name="Barnstead M."/>
            <person name="Chin S.H."/>
            <person name="Dew I."/>
            <person name="Evans C.A."/>
            <person name="Ferriera S."/>
            <person name="Flanigan M."/>
            <person name="Fosler C."/>
            <person name="Glodek A."/>
            <person name="Gu Z."/>
            <person name="Holt R.A."/>
            <person name="Jennings D."/>
            <person name="Kraft C.L."/>
            <person name="Lu F."/>
            <person name="Nguyen T."/>
            <person name="Nusskern D.R."/>
            <person name="Pfannkoch C.M."/>
            <person name="Sitter C."/>
            <person name="Sutton G.G."/>
            <person name="Venter J.C."/>
            <person name="Wang Z."/>
            <person name="Woodage T."/>
            <person name="Zheng X.H."/>
            <person name="Zhong F."/>
        </authorList>
    </citation>
    <scope>NUCLEOTIDE SEQUENCE [LARGE SCALE GENOMIC DNA]</scope>
    <source>
        <strain evidence="4">BN</strain>
        <strain evidence="5">BN, Sprague-Dawley</strain>
    </source>
</reference>
<gene>
    <name evidence="3" type="ORF">rCG_56853</name>
</gene>
<dbReference type="Proteomes" id="UP000234681">
    <property type="component" value="Chromosome X"/>
</dbReference>
<reference evidence="3" key="1">
    <citation type="journal article" date="2005" name="Genome Res.">
        <title>Gene and alternative splicing annotation with AIR.</title>
        <authorList>
            <person name="Florea L."/>
            <person name="Di Francesco V."/>
            <person name="Miller J."/>
            <person name="Turner R."/>
            <person name="Yao A."/>
            <person name="Harris M."/>
            <person name="Walenz B."/>
            <person name="Mobarry C."/>
            <person name="Merkulov G.V."/>
            <person name="Charlab R."/>
            <person name="Dew I."/>
            <person name="Deng Z."/>
            <person name="Istrail S."/>
            <person name="Li P."/>
            <person name="Sutton G."/>
        </authorList>
    </citation>
    <scope>NUCLEOTIDE SEQUENCE</scope>
    <source>
        <strain evidence="3">BN</strain>
    </source>
</reference>
<dbReference type="EMBL" id="CH474076">
    <property type="protein sequence ID" value="EDL87993.1"/>
    <property type="molecule type" value="Genomic_DNA"/>
</dbReference>
<evidence type="ECO:0000313" key="5">
    <source>
        <dbReference type="Proteomes" id="UP000234681"/>
    </source>
</evidence>
<dbReference type="EMBL" id="CH474076">
    <property type="protein sequence ID" value="EDL87996.1"/>
    <property type="molecule type" value="Genomic_DNA"/>
</dbReference>
<evidence type="ECO:0000313" key="3">
    <source>
        <dbReference type="EMBL" id="EDL87993.1"/>
    </source>
</evidence>
<feature type="transmembrane region" description="Helical" evidence="2">
    <location>
        <begin position="98"/>
        <end position="117"/>
    </location>
</feature>
<feature type="compositionally biased region" description="Polar residues" evidence="1">
    <location>
        <begin position="35"/>
        <end position="44"/>
    </location>
</feature>
<keyword evidence="2" id="KW-0812">Transmembrane</keyword>
<keyword evidence="2" id="KW-0472">Membrane</keyword>
<sequence length="125" mass="14606">MEVTLAVTHSIGDMNLKRPPSVARQEPQWSDRDSNPPTKLSTQNVSCLQETQDRMEHRLSLICYVSQGDELMANLSQFPECWNYRHVPPLLYRSRVQVWHLCLHFAFASFELLSILINGQYMYLH</sequence>
<protein>
    <submittedName>
        <fullName evidence="3">RCG56853, isoform CRA_b</fullName>
    </submittedName>
</protein>
<keyword evidence="2" id="KW-1133">Transmembrane helix</keyword>
<organism evidence="3 5">
    <name type="scientific">Rattus norvegicus</name>
    <name type="common">Rat</name>
    <dbReference type="NCBI Taxonomy" id="10116"/>
    <lineage>
        <taxon>Eukaryota</taxon>
        <taxon>Metazoa</taxon>
        <taxon>Chordata</taxon>
        <taxon>Craniata</taxon>
        <taxon>Vertebrata</taxon>
        <taxon>Euteleostomi</taxon>
        <taxon>Mammalia</taxon>
        <taxon>Eutheria</taxon>
        <taxon>Euarchontoglires</taxon>
        <taxon>Glires</taxon>
        <taxon>Rodentia</taxon>
        <taxon>Myomorpha</taxon>
        <taxon>Muroidea</taxon>
        <taxon>Muridae</taxon>
        <taxon>Murinae</taxon>
        <taxon>Rattus</taxon>
    </lineage>
</organism>